<protein>
    <submittedName>
        <fullName evidence="2">Uncharacterized protein</fullName>
    </submittedName>
</protein>
<keyword evidence="3" id="KW-1185">Reference proteome</keyword>
<reference evidence="2" key="2">
    <citation type="submission" date="2023-06" db="EMBL/GenBank/DDBJ databases">
        <authorList>
            <consortium name="Lawrence Berkeley National Laboratory"/>
            <person name="Haridas S."/>
            <person name="Hensen N."/>
            <person name="Bonometti L."/>
            <person name="Westerberg I."/>
            <person name="Brannstrom I.O."/>
            <person name="Guillou S."/>
            <person name="Cros-Aarteil S."/>
            <person name="Calhoun S."/>
            <person name="Kuo A."/>
            <person name="Mondo S."/>
            <person name="Pangilinan J."/>
            <person name="Riley R."/>
            <person name="Labutti K."/>
            <person name="Andreopoulos B."/>
            <person name="Lipzen A."/>
            <person name="Chen C."/>
            <person name="Yanf M."/>
            <person name="Daum C."/>
            <person name="Ng V."/>
            <person name="Clum A."/>
            <person name="Steindorff A."/>
            <person name="Ohm R."/>
            <person name="Martin F."/>
            <person name="Silar P."/>
            <person name="Natvig D."/>
            <person name="Lalanne C."/>
            <person name="Gautier V."/>
            <person name="Ament-Velasquez S.L."/>
            <person name="Kruys A."/>
            <person name="Hutchinson M.I."/>
            <person name="Powell A.J."/>
            <person name="Barry K."/>
            <person name="Miller A.N."/>
            <person name="Grigoriev I.V."/>
            <person name="Debuchy R."/>
            <person name="Gladieux P."/>
            <person name="Thoren M.H."/>
            <person name="Johannesson H."/>
        </authorList>
    </citation>
    <scope>NUCLEOTIDE SEQUENCE</scope>
    <source>
        <strain evidence="2">CBS 314.62</strain>
    </source>
</reference>
<evidence type="ECO:0000313" key="2">
    <source>
        <dbReference type="EMBL" id="KAK3681306.1"/>
    </source>
</evidence>
<comment type="caution">
    <text evidence="2">The sequence shown here is derived from an EMBL/GenBank/DDBJ whole genome shotgun (WGS) entry which is preliminary data.</text>
</comment>
<feature type="transmembrane region" description="Helical" evidence="1">
    <location>
        <begin position="42"/>
        <end position="62"/>
    </location>
</feature>
<dbReference type="EMBL" id="JAULSO010000007">
    <property type="protein sequence ID" value="KAK3681306.1"/>
    <property type="molecule type" value="Genomic_DNA"/>
</dbReference>
<accession>A0AAE0WZ42</accession>
<dbReference type="Proteomes" id="UP001270362">
    <property type="component" value="Unassembled WGS sequence"/>
</dbReference>
<keyword evidence="1" id="KW-1133">Transmembrane helix</keyword>
<name>A0AAE0WZ42_9PEZI</name>
<organism evidence="2 3">
    <name type="scientific">Podospora appendiculata</name>
    <dbReference type="NCBI Taxonomy" id="314037"/>
    <lineage>
        <taxon>Eukaryota</taxon>
        <taxon>Fungi</taxon>
        <taxon>Dikarya</taxon>
        <taxon>Ascomycota</taxon>
        <taxon>Pezizomycotina</taxon>
        <taxon>Sordariomycetes</taxon>
        <taxon>Sordariomycetidae</taxon>
        <taxon>Sordariales</taxon>
        <taxon>Podosporaceae</taxon>
        <taxon>Podospora</taxon>
    </lineage>
</organism>
<reference evidence="2" key="1">
    <citation type="journal article" date="2023" name="Mol. Phylogenet. Evol.">
        <title>Genome-scale phylogeny and comparative genomics of the fungal order Sordariales.</title>
        <authorList>
            <person name="Hensen N."/>
            <person name="Bonometti L."/>
            <person name="Westerberg I."/>
            <person name="Brannstrom I.O."/>
            <person name="Guillou S."/>
            <person name="Cros-Aarteil S."/>
            <person name="Calhoun S."/>
            <person name="Haridas S."/>
            <person name="Kuo A."/>
            <person name="Mondo S."/>
            <person name="Pangilinan J."/>
            <person name="Riley R."/>
            <person name="LaButti K."/>
            <person name="Andreopoulos B."/>
            <person name="Lipzen A."/>
            <person name="Chen C."/>
            <person name="Yan M."/>
            <person name="Daum C."/>
            <person name="Ng V."/>
            <person name="Clum A."/>
            <person name="Steindorff A."/>
            <person name="Ohm R.A."/>
            <person name="Martin F."/>
            <person name="Silar P."/>
            <person name="Natvig D.O."/>
            <person name="Lalanne C."/>
            <person name="Gautier V."/>
            <person name="Ament-Velasquez S.L."/>
            <person name="Kruys A."/>
            <person name="Hutchinson M.I."/>
            <person name="Powell A.J."/>
            <person name="Barry K."/>
            <person name="Miller A.N."/>
            <person name="Grigoriev I.V."/>
            <person name="Debuchy R."/>
            <person name="Gladieux P."/>
            <person name="Hiltunen Thoren M."/>
            <person name="Johannesson H."/>
        </authorList>
    </citation>
    <scope>NUCLEOTIDE SEQUENCE</scope>
    <source>
        <strain evidence="2">CBS 314.62</strain>
    </source>
</reference>
<keyword evidence="1" id="KW-0812">Transmembrane</keyword>
<sequence>MEALLSTPTASDLAAIVRSWQLDAQAKLPTDSLSDAGDRKTVIARFTGILIALFGNILVALIRQASIGRGTLISLNRRLLRLLVAPSESVDGLLPVVAKIAEESHDLLHDLDNSSSDTVTFSSSEFNDVEEVAEDLRVDVECLVELGPMLENPAFDPQPSAETFDSMSAAI</sequence>
<proteinExistence type="predicted"/>
<evidence type="ECO:0000313" key="3">
    <source>
        <dbReference type="Proteomes" id="UP001270362"/>
    </source>
</evidence>
<keyword evidence="1" id="KW-0472">Membrane</keyword>
<dbReference type="AlphaFoldDB" id="A0AAE0WZ42"/>
<evidence type="ECO:0000256" key="1">
    <source>
        <dbReference type="SAM" id="Phobius"/>
    </source>
</evidence>
<gene>
    <name evidence="2" type="ORF">B0T22DRAFT_485398</name>
</gene>